<dbReference type="RefSeq" id="XP_018850363.1">
    <property type="nucleotide sequence ID" value="XM_018994818.2"/>
</dbReference>
<dbReference type="InterPro" id="IPR001223">
    <property type="entry name" value="Glyco_hydro18_cat"/>
</dbReference>
<dbReference type="GO" id="GO:0005576">
    <property type="term" value="C:extracellular region"/>
    <property type="evidence" value="ECO:0000318"/>
    <property type="project" value="GO_Central"/>
</dbReference>
<reference evidence="2" key="1">
    <citation type="submission" date="2025-08" db="UniProtKB">
        <authorList>
            <consortium name="RefSeq"/>
        </authorList>
    </citation>
    <scope>IDENTIFICATION</scope>
    <source>
        <tissue evidence="2">Leaves</tissue>
    </source>
</reference>
<dbReference type="Gene3D" id="3.20.20.80">
    <property type="entry name" value="Glycosidases"/>
    <property type="match status" value="1"/>
</dbReference>
<gene>
    <name evidence="2" type="primary">LOC109012917</name>
</gene>
<dbReference type="InterPro" id="IPR050314">
    <property type="entry name" value="Glycosyl_Hydrlase_18"/>
</dbReference>
<dbReference type="Pfam" id="PF00704">
    <property type="entry name" value="Glyco_hydro_18"/>
    <property type="match status" value="1"/>
</dbReference>
<dbReference type="OrthoDB" id="73875at2759"/>
<dbReference type="InterPro" id="IPR029070">
    <property type="entry name" value="Chitinase_insertion_sf"/>
</dbReference>
<dbReference type="PANTHER" id="PTHR11177:SF383">
    <property type="entry name" value="GLYCOSYL HYDROLASE FAMILY PROTEIN WITH CHITINASE INSERTION DOMAIN-CONTAINING PROTEIN"/>
    <property type="match status" value="1"/>
</dbReference>
<dbReference type="InterPro" id="IPR017853">
    <property type="entry name" value="GH"/>
</dbReference>
<dbReference type="SMR" id="A0A2I4H2I9"/>
<protein>
    <submittedName>
        <fullName evidence="2">Class V chitinase-like</fullName>
    </submittedName>
</protein>
<proteinExistence type="predicted"/>
<name>A0A2I4H2I9_JUGRE</name>
<organism evidence="1 2">
    <name type="scientific">Juglans regia</name>
    <name type="common">English walnut</name>
    <dbReference type="NCBI Taxonomy" id="51240"/>
    <lineage>
        <taxon>Eukaryota</taxon>
        <taxon>Viridiplantae</taxon>
        <taxon>Streptophyta</taxon>
        <taxon>Embryophyta</taxon>
        <taxon>Tracheophyta</taxon>
        <taxon>Spermatophyta</taxon>
        <taxon>Magnoliopsida</taxon>
        <taxon>eudicotyledons</taxon>
        <taxon>Gunneridae</taxon>
        <taxon>Pentapetalae</taxon>
        <taxon>rosids</taxon>
        <taxon>fabids</taxon>
        <taxon>Fagales</taxon>
        <taxon>Juglandaceae</taxon>
        <taxon>Juglans</taxon>
    </lineage>
</organism>
<dbReference type="SUPFAM" id="SSF51445">
    <property type="entry name" value="(Trans)glycosidases"/>
    <property type="match status" value="1"/>
</dbReference>
<dbReference type="Gramene" id="Jr06_19690_p1">
    <property type="protein sequence ID" value="cds.Jr06_19690_p1"/>
    <property type="gene ID" value="Jr06_19690"/>
</dbReference>
<dbReference type="GO" id="GO:0004568">
    <property type="term" value="F:chitinase activity"/>
    <property type="evidence" value="ECO:0000318"/>
    <property type="project" value="GO_Central"/>
</dbReference>
<dbReference type="PANTHER" id="PTHR11177">
    <property type="entry name" value="CHITINASE"/>
    <property type="match status" value="1"/>
</dbReference>
<dbReference type="GO" id="GO:0006032">
    <property type="term" value="P:chitin catabolic process"/>
    <property type="evidence" value="ECO:0000318"/>
    <property type="project" value="GO_Central"/>
</dbReference>
<dbReference type="InterPro" id="IPR011583">
    <property type="entry name" value="Chitinase_II/V-like_cat"/>
</dbReference>
<dbReference type="Gene3D" id="3.10.50.10">
    <property type="match status" value="1"/>
</dbReference>
<dbReference type="STRING" id="51240.A0A2I4H2I9"/>
<dbReference type="GO" id="GO:0008061">
    <property type="term" value="F:chitin binding"/>
    <property type="evidence" value="ECO:0007669"/>
    <property type="project" value="InterPro"/>
</dbReference>
<sequence length="364" mass="40583">MESPSHVKSGYWVCMPHCLPVAEIHSRLFTHLYAGFAVVHRDGGVTFPSTYKDQFQSFTRTVRKRSPQVKTLLSIGGDDHQGSHNISVVVKDADKRAKLIKDSIDLARKFDFDGLDLCWQYPSPSDNGADLGSFLDEWRDAVKEDAETRSKPELLLTAAVFHHPVIPGTGGRFFYYPCEAISDNLDWINVLAIDFYTPTNSSGETGPVQAWLNPKERNRCGSAGIGNWISNGVATKQLVLGLPFHGYEWILKNQCHSGFFAPAHPAKTISKPYRTILEIIQNPKNNYKTTYDCDYVATYSHNNKGSWIGYDNVCSISKKVKEASGKDNLGGYSAWHVGADDDKWSLSTAAYNAWQSAYNCKANP</sequence>
<dbReference type="GeneID" id="109012917"/>
<evidence type="ECO:0000313" key="2">
    <source>
        <dbReference type="RefSeq" id="XP_018850363.1"/>
    </source>
</evidence>
<dbReference type="AlphaFoldDB" id="A0A2I4H2I9"/>
<dbReference type="SMART" id="SM00636">
    <property type="entry name" value="Glyco_18"/>
    <property type="match status" value="1"/>
</dbReference>
<accession>A0A2I4H2I9</accession>
<dbReference type="PROSITE" id="PS51910">
    <property type="entry name" value="GH18_2"/>
    <property type="match status" value="1"/>
</dbReference>
<dbReference type="Proteomes" id="UP000235220">
    <property type="component" value="Chromosome 6"/>
</dbReference>
<dbReference type="KEGG" id="jre:109012917"/>
<keyword evidence="1" id="KW-1185">Reference proteome</keyword>
<evidence type="ECO:0000313" key="1">
    <source>
        <dbReference type="Proteomes" id="UP000235220"/>
    </source>
</evidence>
<dbReference type="GO" id="GO:0005975">
    <property type="term" value="P:carbohydrate metabolic process"/>
    <property type="evidence" value="ECO:0007669"/>
    <property type="project" value="InterPro"/>
</dbReference>